<dbReference type="InterPro" id="IPR023227">
    <property type="entry name" value="SAM_OH_AdoTrfase_C_sf"/>
</dbReference>
<dbReference type="Gene3D" id="3.40.50.10790">
    <property type="entry name" value="S-adenosyl-l-methionine hydroxide adenosyltransferase, N-terminal"/>
    <property type="match status" value="1"/>
</dbReference>
<keyword evidence="6" id="KW-1185">Reference proteome</keyword>
<feature type="domain" description="S-adenosyl-l-methionine hydroxide adenosyltransferase N-terminal" evidence="3">
    <location>
        <begin position="4"/>
        <end position="146"/>
    </location>
</feature>
<evidence type="ECO:0000256" key="1">
    <source>
        <dbReference type="ARBA" id="ARBA00022691"/>
    </source>
</evidence>
<accession>A0A8J8G796</accession>
<evidence type="ECO:0000313" key="5">
    <source>
        <dbReference type="EMBL" id="NRS91985.1"/>
    </source>
</evidence>
<dbReference type="Gene3D" id="2.40.30.90">
    <property type="entry name" value="Bacterial fluorinating enzyme like"/>
    <property type="match status" value="1"/>
</dbReference>
<dbReference type="SUPFAM" id="SSF101852">
    <property type="entry name" value="Bacterial fluorinating enzyme, C-terminal domain"/>
    <property type="match status" value="1"/>
</dbReference>
<sequence length="276" mass="31296">MPIITLTSDFGNKDFRVPAMKGKILSLNIGGRLIDISHEIDAYNLIEASYIVRNTYKSFPKGSIHIIAVDSFYNKNRKCILYEADGHYFLAADNGLLSLIFFDIIPTNIFEITFKNRFEQDDKFTTIDLFAETAAHLQKGGLPEIIGRKLSNPKELSFPRPTFSSGKIVGEFMYIDHFGNVVSNISKTIFTKKMVNYDSFSIQFRNQALTKIYNTRTGVVADWDNEKEYLGKAAAIFNEFDLLELTIYKGNINNGAKTLFGLNIGDKIFIQFSNNL</sequence>
<dbReference type="PANTHER" id="PTHR35092">
    <property type="entry name" value="CHLORINASE MJ1651"/>
    <property type="match status" value="1"/>
</dbReference>
<dbReference type="InterPro" id="IPR002747">
    <property type="entry name" value="SAM_OH_AdoTrfase"/>
</dbReference>
<gene>
    <name evidence="5" type="ORF">HNQ03_001052</name>
</gene>
<reference evidence="5" key="1">
    <citation type="submission" date="2020-05" db="EMBL/GenBank/DDBJ databases">
        <title>Genomic Encyclopedia of Type Strains, Phase IV (KMG-V): Genome sequencing to study the core and pangenomes of soil and plant-associated prokaryotes.</title>
        <authorList>
            <person name="Whitman W."/>
        </authorList>
    </citation>
    <scope>NUCLEOTIDE SEQUENCE</scope>
    <source>
        <strain evidence="5">16F</strain>
    </source>
</reference>
<evidence type="ECO:0008006" key="7">
    <source>
        <dbReference type="Google" id="ProtNLM"/>
    </source>
</evidence>
<name>A0A8J8G796_9FLAO</name>
<evidence type="ECO:0000259" key="3">
    <source>
        <dbReference type="Pfam" id="PF01887"/>
    </source>
</evidence>
<dbReference type="PANTHER" id="PTHR35092:SF1">
    <property type="entry name" value="CHLORINASE MJ1651"/>
    <property type="match status" value="1"/>
</dbReference>
<keyword evidence="1" id="KW-0949">S-adenosyl-L-methionine</keyword>
<comment type="similarity">
    <text evidence="2">Belongs to the SAM hydrolase / SAM-dependent halogenase family.</text>
</comment>
<dbReference type="SUPFAM" id="SSF102522">
    <property type="entry name" value="Bacterial fluorinating enzyme, N-terminal domain"/>
    <property type="match status" value="1"/>
</dbReference>
<protein>
    <recommendedName>
        <fullName evidence="7">SAM-dependent chlorinase/fluorinase</fullName>
    </recommendedName>
</protein>
<organism evidence="5 6">
    <name type="scientific">Frigoriflavimonas asaccharolytica</name>
    <dbReference type="NCBI Taxonomy" id="2735899"/>
    <lineage>
        <taxon>Bacteria</taxon>
        <taxon>Pseudomonadati</taxon>
        <taxon>Bacteroidota</taxon>
        <taxon>Flavobacteriia</taxon>
        <taxon>Flavobacteriales</taxon>
        <taxon>Weeksellaceae</taxon>
        <taxon>Frigoriflavimonas</taxon>
    </lineage>
</organism>
<dbReference type="EMBL" id="JABSNO010000006">
    <property type="protein sequence ID" value="NRS91985.1"/>
    <property type="molecule type" value="Genomic_DNA"/>
</dbReference>
<dbReference type="Pfam" id="PF01887">
    <property type="entry name" value="SAM_HAT_N"/>
    <property type="match status" value="1"/>
</dbReference>
<dbReference type="RefSeq" id="WP_173778605.1">
    <property type="nucleotide sequence ID" value="NZ_JABSNO010000006.1"/>
</dbReference>
<dbReference type="Pfam" id="PF20257">
    <property type="entry name" value="SAM_HAT_C"/>
    <property type="match status" value="1"/>
</dbReference>
<evidence type="ECO:0000313" key="6">
    <source>
        <dbReference type="Proteomes" id="UP000610746"/>
    </source>
</evidence>
<dbReference type="InterPro" id="IPR046470">
    <property type="entry name" value="SAM_HAT_C"/>
</dbReference>
<comment type="caution">
    <text evidence="5">The sequence shown here is derived from an EMBL/GenBank/DDBJ whole genome shotgun (WGS) entry which is preliminary data.</text>
</comment>
<feature type="domain" description="S-adenosyl-l-methionine hydroxide adenosyltransferase C-terminal" evidence="4">
    <location>
        <begin position="170"/>
        <end position="268"/>
    </location>
</feature>
<dbReference type="AlphaFoldDB" id="A0A8J8G796"/>
<proteinExistence type="inferred from homology"/>
<evidence type="ECO:0000259" key="4">
    <source>
        <dbReference type="Pfam" id="PF20257"/>
    </source>
</evidence>
<dbReference type="InterPro" id="IPR023228">
    <property type="entry name" value="SAM_OH_AdoTrfase_N_sf"/>
</dbReference>
<dbReference type="Proteomes" id="UP000610746">
    <property type="component" value="Unassembled WGS sequence"/>
</dbReference>
<dbReference type="InterPro" id="IPR046469">
    <property type="entry name" value="SAM_HAT_N"/>
</dbReference>
<evidence type="ECO:0000256" key="2">
    <source>
        <dbReference type="ARBA" id="ARBA00024035"/>
    </source>
</evidence>
<dbReference type="PIRSF" id="PIRSF006779">
    <property type="entry name" value="UCP006779"/>
    <property type="match status" value="1"/>
</dbReference>